<dbReference type="GO" id="GO:0010628">
    <property type="term" value="P:positive regulation of gene expression"/>
    <property type="evidence" value="ECO:0007669"/>
    <property type="project" value="TreeGrafter"/>
</dbReference>
<dbReference type="GO" id="GO:0043565">
    <property type="term" value="F:sequence-specific DNA binding"/>
    <property type="evidence" value="ECO:0007669"/>
    <property type="project" value="TreeGrafter"/>
</dbReference>
<feature type="domain" description="HTH lysR-type" evidence="5">
    <location>
        <begin position="5"/>
        <end position="62"/>
    </location>
</feature>
<evidence type="ECO:0000313" key="7">
    <source>
        <dbReference type="Proteomes" id="UP000255265"/>
    </source>
</evidence>
<dbReference type="InterPro" id="IPR036388">
    <property type="entry name" value="WH-like_DNA-bd_sf"/>
</dbReference>
<dbReference type="Pfam" id="PF00126">
    <property type="entry name" value="HTH_1"/>
    <property type="match status" value="1"/>
</dbReference>
<evidence type="ECO:0000259" key="5">
    <source>
        <dbReference type="PROSITE" id="PS50931"/>
    </source>
</evidence>
<dbReference type="OrthoDB" id="110033at2"/>
<evidence type="ECO:0000313" key="6">
    <source>
        <dbReference type="EMBL" id="RDI23359.1"/>
    </source>
</evidence>
<dbReference type="PANTHER" id="PTHR30427">
    <property type="entry name" value="TRANSCRIPTIONAL ACTIVATOR PROTEIN LYSR"/>
    <property type="match status" value="1"/>
</dbReference>
<keyword evidence="4" id="KW-0804">Transcription</keyword>
<keyword evidence="3 6" id="KW-0238">DNA-binding</keyword>
<protein>
    <submittedName>
        <fullName evidence="6">DNA-binding transcriptional LysR family regulator</fullName>
    </submittedName>
</protein>
<dbReference type="AlphaFoldDB" id="A0A370FG53"/>
<dbReference type="InterPro" id="IPR036390">
    <property type="entry name" value="WH_DNA-bd_sf"/>
</dbReference>
<organism evidence="6 7">
    <name type="scientific">Pseudacidovorax intermedius</name>
    <dbReference type="NCBI Taxonomy" id="433924"/>
    <lineage>
        <taxon>Bacteria</taxon>
        <taxon>Pseudomonadati</taxon>
        <taxon>Pseudomonadota</taxon>
        <taxon>Betaproteobacteria</taxon>
        <taxon>Burkholderiales</taxon>
        <taxon>Comamonadaceae</taxon>
        <taxon>Pseudacidovorax</taxon>
    </lineage>
</organism>
<sequence>MIKNLDIRQLEAFAAVMSSGSITGAARLLDRSQPAVTRLIHELEAAAGYALFTRHGPRVAPTAEGFQLFEEVQQLLGDWRRLQQRVDEIGRGGAQPLVLAATSAAALGLVPAALQALEAGEGTGAVRLVSGSPERVMESVLAGAVQLGVSSLPLEHRGLQVLWIGEAPCVAVLPDGDPLAAHEVVPAAALAGRRLVTLSNPFRLRHRIDALLGRAATDADAAGESASAGEGGARGADVIDTNSSVNAQALVRAGLGIALLDPLTVHGVPLAGVQVRPLDVHIPFFFGAVVPQGRPITRRVQALADALQQAAKRLPGFVAHPPEAHARLLQAAQGAGPSSSSSSSSRP</sequence>
<evidence type="ECO:0000256" key="1">
    <source>
        <dbReference type="ARBA" id="ARBA00009437"/>
    </source>
</evidence>
<dbReference type="Gene3D" id="1.10.10.10">
    <property type="entry name" value="Winged helix-like DNA-binding domain superfamily/Winged helix DNA-binding domain"/>
    <property type="match status" value="1"/>
</dbReference>
<dbReference type="Proteomes" id="UP000255265">
    <property type="component" value="Unassembled WGS sequence"/>
</dbReference>
<keyword evidence="7" id="KW-1185">Reference proteome</keyword>
<dbReference type="Gene3D" id="3.40.190.10">
    <property type="entry name" value="Periplasmic binding protein-like II"/>
    <property type="match status" value="2"/>
</dbReference>
<dbReference type="InterPro" id="IPR000847">
    <property type="entry name" value="LysR_HTH_N"/>
</dbReference>
<comment type="caution">
    <text evidence="6">The sequence shown here is derived from an EMBL/GenBank/DDBJ whole genome shotgun (WGS) entry which is preliminary data.</text>
</comment>
<dbReference type="STRING" id="433924.NS331_09450"/>
<dbReference type="RefSeq" id="WP_114803428.1">
    <property type="nucleotide sequence ID" value="NZ_QQAV01000006.1"/>
</dbReference>
<dbReference type="EMBL" id="QQAV01000006">
    <property type="protein sequence ID" value="RDI23359.1"/>
    <property type="molecule type" value="Genomic_DNA"/>
</dbReference>
<dbReference type="GO" id="GO:0003700">
    <property type="term" value="F:DNA-binding transcription factor activity"/>
    <property type="evidence" value="ECO:0007669"/>
    <property type="project" value="InterPro"/>
</dbReference>
<reference evidence="6 7" key="1">
    <citation type="submission" date="2018-07" db="EMBL/GenBank/DDBJ databases">
        <title>Genomic Encyclopedia of Type Strains, Phase IV (KMG-IV): sequencing the most valuable type-strain genomes for metagenomic binning, comparative biology and taxonomic classification.</title>
        <authorList>
            <person name="Goeker M."/>
        </authorList>
    </citation>
    <scope>NUCLEOTIDE SEQUENCE [LARGE SCALE GENOMIC DNA]</scope>
    <source>
        <strain evidence="6 7">DSM 21352</strain>
    </source>
</reference>
<evidence type="ECO:0000256" key="3">
    <source>
        <dbReference type="ARBA" id="ARBA00023125"/>
    </source>
</evidence>
<gene>
    <name evidence="6" type="ORF">DFR41_10663</name>
</gene>
<dbReference type="SUPFAM" id="SSF53850">
    <property type="entry name" value="Periplasmic binding protein-like II"/>
    <property type="match status" value="1"/>
</dbReference>
<dbReference type="SUPFAM" id="SSF46785">
    <property type="entry name" value="Winged helix' DNA-binding domain"/>
    <property type="match status" value="1"/>
</dbReference>
<dbReference type="Pfam" id="PF03466">
    <property type="entry name" value="LysR_substrate"/>
    <property type="match status" value="1"/>
</dbReference>
<name>A0A370FG53_9BURK</name>
<proteinExistence type="inferred from homology"/>
<dbReference type="PROSITE" id="PS50931">
    <property type="entry name" value="HTH_LYSR"/>
    <property type="match status" value="1"/>
</dbReference>
<dbReference type="PRINTS" id="PR00039">
    <property type="entry name" value="HTHLYSR"/>
</dbReference>
<evidence type="ECO:0000256" key="2">
    <source>
        <dbReference type="ARBA" id="ARBA00023015"/>
    </source>
</evidence>
<dbReference type="InterPro" id="IPR005119">
    <property type="entry name" value="LysR_subst-bd"/>
</dbReference>
<dbReference type="PANTHER" id="PTHR30427:SF1">
    <property type="entry name" value="TRANSCRIPTIONAL ACTIVATOR PROTEIN LYSR"/>
    <property type="match status" value="1"/>
</dbReference>
<comment type="similarity">
    <text evidence="1">Belongs to the LysR transcriptional regulatory family.</text>
</comment>
<keyword evidence="2" id="KW-0805">Transcription regulation</keyword>
<evidence type="ECO:0000256" key="4">
    <source>
        <dbReference type="ARBA" id="ARBA00023163"/>
    </source>
</evidence>
<accession>A0A370FG53</accession>